<dbReference type="Proteomes" id="UP000276741">
    <property type="component" value="Chromosome"/>
</dbReference>
<reference evidence="5" key="4">
    <citation type="submission" date="2020-09" db="EMBL/GenBank/DDBJ databases">
        <authorList>
            <person name="Sun Q."/>
            <person name="Ohkuma M."/>
        </authorList>
    </citation>
    <scope>NUCLEOTIDE SEQUENCE</scope>
    <source>
        <strain evidence="5">JCM 31740</strain>
    </source>
</reference>
<evidence type="ECO:0000313" key="4">
    <source>
        <dbReference type="EMBL" id="BBD74019.1"/>
    </source>
</evidence>
<accession>A0A348B767</accession>
<dbReference type="Gene3D" id="3.30.70.330">
    <property type="match status" value="1"/>
</dbReference>
<keyword evidence="2 3" id="KW-0687">Ribonucleoprotein</keyword>
<keyword evidence="1 3" id="KW-0689">Ribosomal protein</keyword>
<dbReference type="GO" id="GO:1990904">
    <property type="term" value="C:ribonucleoprotein complex"/>
    <property type="evidence" value="ECO:0007669"/>
    <property type="project" value="UniProtKB-KW"/>
</dbReference>
<evidence type="ECO:0000256" key="1">
    <source>
        <dbReference type="ARBA" id="ARBA00022980"/>
    </source>
</evidence>
<dbReference type="Pfam" id="PF01282">
    <property type="entry name" value="Ribosomal_S24e"/>
    <property type="match status" value="1"/>
</dbReference>
<evidence type="ECO:0000313" key="5">
    <source>
        <dbReference type="EMBL" id="GGT87123.1"/>
    </source>
</evidence>
<name>A0A348B767_9CREN</name>
<comment type="similarity">
    <text evidence="3">Belongs to the eukaryotic ribosomal protein eS24 family.</text>
</comment>
<proteinExistence type="inferred from homology"/>
<dbReference type="SUPFAM" id="SSF54189">
    <property type="entry name" value="Ribosomal proteins S24e, L23 and L15e"/>
    <property type="match status" value="1"/>
</dbReference>
<dbReference type="EMBL" id="BMQS01000001">
    <property type="protein sequence ID" value="GGT87123.1"/>
    <property type="molecule type" value="Genomic_DNA"/>
</dbReference>
<reference evidence="4" key="3">
    <citation type="journal article" date="2019" name="BMC Res. Notes">
        <title>Complete genome sequence of the Sulfodiicoccus acidiphilus strain HS-1T, the first crenarchaeon that lacks polB3, isolated from an acidic hot spring in Ohwaku-dani, Hakone, Japan.</title>
        <authorList>
            <person name="Sakai H.D."/>
            <person name="Kurosawa N."/>
        </authorList>
    </citation>
    <scope>NUCLEOTIDE SEQUENCE</scope>
    <source>
        <strain evidence="4">HS-1</strain>
    </source>
</reference>
<dbReference type="GO" id="GO:0005840">
    <property type="term" value="C:ribosome"/>
    <property type="evidence" value="ECO:0007669"/>
    <property type="project" value="UniProtKB-KW"/>
</dbReference>
<protein>
    <recommendedName>
        <fullName evidence="3">Small ribosomal subunit protein eS24</fullName>
    </recommendedName>
</protein>
<sequence length="113" mass="12606">MSEVKVRISDKVEGVVELEMDNKVIGRKELVVTLFHIGASTPSRKEIIDGLSKVLNAKTDRIVVRRIDTSYGAGVSKVRVNMYEDGQKLKLYEYKHVLDRDAGTKQKKGGKSG</sequence>
<dbReference type="KEGG" id="sacd:HS1genome_2408"/>
<dbReference type="GO" id="GO:0006412">
    <property type="term" value="P:translation"/>
    <property type="evidence" value="ECO:0007669"/>
    <property type="project" value="UniProtKB-UniRule"/>
</dbReference>
<dbReference type="InterPro" id="IPR012678">
    <property type="entry name" value="Ribosomal_uL23/eL15/eS24_sf"/>
</dbReference>
<reference evidence="6" key="2">
    <citation type="submission" date="2018-04" db="EMBL/GenBank/DDBJ databases">
        <title>Complete genome sequence of Sulfodiicoccus acidiphilus strain HS-1.</title>
        <authorList>
            <person name="Sakai H.D."/>
            <person name="Kurosawa N."/>
        </authorList>
    </citation>
    <scope>NUCLEOTIDE SEQUENCE [LARGE SCALE GENOMIC DNA]</scope>
    <source>
        <strain evidence="6">HS-1</strain>
    </source>
</reference>
<dbReference type="HAMAP" id="MF_00545">
    <property type="entry name" value="Ribosomal_eS24"/>
    <property type="match status" value="1"/>
</dbReference>
<dbReference type="OrthoDB" id="27533at2157"/>
<dbReference type="GO" id="GO:0003735">
    <property type="term" value="F:structural constituent of ribosome"/>
    <property type="evidence" value="ECO:0007669"/>
    <property type="project" value="InterPro"/>
</dbReference>
<dbReference type="GeneID" id="38667863"/>
<gene>
    <name evidence="3" type="primary">rps24e</name>
    <name evidence="5" type="ORF">GCM10007116_01460</name>
    <name evidence="4" type="ORF">HS1genome_2408</name>
</gene>
<evidence type="ECO:0000256" key="2">
    <source>
        <dbReference type="ARBA" id="ARBA00023274"/>
    </source>
</evidence>
<keyword evidence="6" id="KW-1185">Reference proteome</keyword>
<dbReference type="EMBL" id="AP018553">
    <property type="protein sequence ID" value="BBD74019.1"/>
    <property type="molecule type" value="Genomic_DNA"/>
</dbReference>
<dbReference type="InterPro" id="IPR001976">
    <property type="entry name" value="Ribosomal_eS24"/>
</dbReference>
<evidence type="ECO:0000256" key="3">
    <source>
        <dbReference type="HAMAP-Rule" id="MF_00545"/>
    </source>
</evidence>
<dbReference type="InterPro" id="IPR012677">
    <property type="entry name" value="Nucleotide-bd_a/b_plait_sf"/>
</dbReference>
<dbReference type="AlphaFoldDB" id="A0A348B767"/>
<dbReference type="Proteomes" id="UP000616143">
    <property type="component" value="Unassembled WGS sequence"/>
</dbReference>
<reference evidence="5" key="1">
    <citation type="journal article" date="2014" name="Int. J. Syst. Evol. Microbiol.">
        <title>Complete genome sequence of Corynebacterium casei LMG S-19264T (=DSM 44701T), isolated from a smear-ripened cheese.</title>
        <authorList>
            <consortium name="US DOE Joint Genome Institute (JGI-PGF)"/>
            <person name="Walter F."/>
            <person name="Albersmeier A."/>
            <person name="Kalinowski J."/>
            <person name="Ruckert C."/>
        </authorList>
    </citation>
    <scope>NUCLEOTIDE SEQUENCE</scope>
    <source>
        <strain evidence="5">JCM 31740</strain>
    </source>
</reference>
<evidence type="ECO:0000313" key="6">
    <source>
        <dbReference type="Proteomes" id="UP000276741"/>
    </source>
</evidence>
<dbReference type="PANTHER" id="PTHR10496">
    <property type="entry name" value="40S RIBOSOMAL PROTEIN S24"/>
    <property type="match status" value="1"/>
</dbReference>
<dbReference type="RefSeq" id="WP_126451237.1">
    <property type="nucleotide sequence ID" value="NZ_AP018553.1"/>
</dbReference>
<organism evidence="4 6">
    <name type="scientific">Sulfodiicoccus acidiphilus</name>
    <dbReference type="NCBI Taxonomy" id="1670455"/>
    <lineage>
        <taxon>Archaea</taxon>
        <taxon>Thermoproteota</taxon>
        <taxon>Thermoprotei</taxon>
        <taxon>Sulfolobales</taxon>
        <taxon>Sulfolobaceae</taxon>
        <taxon>Sulfodiicoccus</taxon>
    </lineage>
</organism>